<organism evidence="1 2">
    <name type="scientific">Klebsiella oxytoca</name>
    <dbReference type="NCBI Taxonomy" id="571"/>
    <lineage>
        <taxon>Bacteria</taxon>
        <taxon>Pseudomonadati</taxon>
        <taxon>Pseudomonadota</taxon>
        <taxon>Gammaproteobacteria</taxon>
        <taxon>Enterobacterales</taxon>
        <taxon>Enterobacteriaceae</taxon>
        <taxon>Klebsiella/Raoultella group</taxon>
        <taxon>Klebsiella</taxon>
    </lineage>
</organism>
<evidence type="ECO:0000313" key="1">
    <source>
        <dbReference type="EMBL" id="MBQ0598983.1"/>
    </source>
</evidence>
<name>A0AAP2BFW7_KLEOX</name>
<accession>A0AAP2BFW7</accession>
<protein>
    <submittedName>
        <fullName evidence="1">Uncharacterized protein</fullName>
    </submittedName>
</protein>
<evidence type="ECO:0000313" key="2">
    <source>
        <dbReference type="Proteomes" id="UP000673434"/>
    </source>
</evidence>
<proteinExistence type="predicted"/>
<keyword evidence="2" id="KW-1185">Reference proteome</keyword>
<sequence>MRHNFPEAMLRICPGYGMADGGEPVARAGALRRPREQRTVRHNFPEAMLRICPGYGMADGGEPVARAGA</sequence>
<dbReference type="EMBL" id="JAGKON010000003">
    <property type="protein sequence ID" value="MBQ0598983.1"/>
    <property type="molecule type" value="Genomic_DNA"/>
</dbReference>
<comment type="caution">
    <text evidence="1">The sequence shown here is derived from an EMBL/GenBank/DDBJ whole genome shotgun (WGS) entry which is preliminary data.</text>
</comment>
<dbReference type="AlphaFoldDB" id="A0AAP2BFW7"/>
<gene>
    <name evidence="1" type="ORF">J7S78_04100</name>
</gene>
<reference evidence="1 2" key="1">
    <citation type="submission" date="2021-03" db="EMBL/GenBank/DDBJ databases">
        <authorList>
            <person name="Stanton E."/>
        </authorList>
    </citation>
    <scope>NUCLEOTIDE SEQUENCE [LARGE SCALE GENOMIC DNA]</scope>
    <source>
        <strain evidence="1 2">2020EL-00037</strain>
    </source>
</reference>
<dbReference type="Proteomes" id="UP000673434">
    <property type="component" value="Unassembled WGS sequence"/>
</dbReference>